<evidence type="ECO:0000313" key="8">
    <source>
        <dbReference type="Proteomes" id="UP001295423"/>
    </source>
</evidence>
<sequence>MEDAESFLQTVGESSTQYEDSTVMMTMMATTQQPLPTGLSDVQEMVLAILPVPSAILSIFGSTCIIYMSLKSRFDKSWTPYTRLLIGMSICDIISSLTLAVAAFMRPQENGRVWAFGSEATCSAIGLLTQFSYSGLFYNSMLSLYFLLSTRFKLKNQMIAKRFEPLMHFLSLGFPIVTAVVGAIMGVYSTTTSELGCWVNDFPRGCIGEECLSITIGWYYFGMPFLISFAIIGLSNLNILIFVRQKTKKSPSSNSSGRGRGRDHSITAIGDLGESFHSKSGTTTAGGNTNPVSATDGSFCPTSPTTTLRDSSNPQDGSAARYSPASSFSFITMSGSFKRQTSWRSNNHNNNINKSRSSVSDYSDADVQRQQMKRLRLILSQALLFVASYIFTAGWLGLLRIIESMAETPEDELRMVHRIYPLMVINAIMAPLQGLFNMLVFIRPKYLKWRNEYPMEKRSWVFQRCIFGRSVRPTVRYMSPQQQQQQQQNKPARDDQTNQNDNHSDNELSWRKSRDTEDEEHEDGNDEKVVLDKKFHFPRSMASSLTASIGDFDHVLPEGQTDERWQASTSARNRWHSLHSSVVSSLEVISELSVSLFESHYPTPGASGDDDNDNDDEVDEMERTHTDDDDELDLEASLPRPPLLKTGSNHSEDRWSASSPPPTTRSRSSPIPITMLCSQRTDPNDSADDRWSTASPRSDRSPSSHRSPTLHRGNRSRGRNPTVRNADGTAGGGSVNSSDNRSDGRWSSSSARTSPLQQDSSFRTTHLEMPRRLVSEQQSEFNSSTAAETTILGGSIAESSVASASMTTDSNSSGEDTPLQPPTRRLSPGAETRSCIPDAPIL</sequence>
<feature type="compositionally biased region" description="Low complexity" evidence="5">
    <location>
        <begin position="342"/>
        <end position="358"/>
    </location>
</feature>
<dbReference type="PANTHER" id="PTHR23112:SF0">
    <property type="entry name" value="TRANSMEMBRANE PROTEIN 116"/>
    <property type="match status" value="1"/>
</dbReference>
<evidence type="ECO:0000256" key="6">
    <source>
        <dbReference type="SAM" id="Phobius"/>
    </source>
</evidence>
<name>A0AAD2G1H4_9STRA</name>
<dbReference type="Gene3D" id="1.20.1070.10">
    <property type="entry name" value="Rhodopsin 7-helix transmembrane proteins"/>
    <property type="match status" value="1"/>
</dbReference>
<feature type="compositionally biased region" description="Acidic residues" evidence="5">
    <location>
        <begin position="516"/>
        <end position="525"/>
    </location>
</feature>
<feature type="region of interest" description="Disordered" evidence="5">
    <location>
        <begin position="341"/>
        <end position="363"/>
    </location>
</feature>
<feature type="transmembrane region" description="Helical" evidence="6">
    <location>
        <begin position="218"/>
        <end position="243"/>
    </location>
</feature>
<comment type="subcellular location">
    <subcellularLocation>
        <location evidence="1">Membrane</location>
        <topology evidence="1">Multi-pass membrane protein</topology>
    </subcellularLocation>
</comment>
<reference evidence="7" key="1">
    <citation type="submission" date="2023-08" db="EMBL/GenBank/DDBJ databases">
        <authorList>
            <person name="Audoor S."/>
            <person name="Bilcke G."/>
        </authorList>
    </citation>
    <scope>NUCLEOTIDE SEQUENCE</scope>
</reference>
<keyword evidence="2 6" id="KW-0812">Transmembrane</keyword>
<feature type="transmembrane region" description="Helical" evidence="6">
    <location>
        <begin position="419"/>
        <end position="442"/>
    </location>
</feature>
<feature type="compositionally biased region" description="Basic and acidic residues" evidence="5">
    <location>
        <begin position="491"/>
        <end position="515"/>
    </location>
</feature>
<dbReference type="GO" id="GO:0004930">
    <property type="term" value="F:G protein-coupled receptor activity"/>
    <property type="evidence" value="ECO:0007669"/>
    <property type="project" value="TreeGrafter"/>
</dbReference>
<feature type="compositionally biased region" description="Low complexity" evidence="5">
    <location>
        <begin position="664"/>
        <end position="674"/>
    </location>
</feature>
<protein>
    <recommendedName>
        <fullName evidence="9">G-protein coupled receptors family 2 profile 2 domain-containing protein</fullName>
    </recommendedName>
</protein>
<feature type="region of interest" description="Disordered" evidence="5">
    <location>
        <begin position="273"/>
        <end position="322"/>
    </location>
</feature>
<feature type="compositionally biased region" description="Basic residues" evidence="5">
    <location>
        <begin position="708"/>
        <end position="718"/>
    </location>
</feature>
<proteinExistence type="predicted"/>
<feature type="region of interest" description="Disordered" evidence="5">
    <location>
        <begin position="798"/>
        <end position="842"/>
    </location>
</feature>
<feature type="transmembrane region" description="Helical" evidence="6">
    <location>
        <begin position="82"/>
        <end position="105"/>
    </location>
</feature>
<gene>
    <name evidence="7" type="ORF">CYCCA115_LOCUS18053</name>
</gene>
<keyword evidence="4 6" id="KW-0472">Membrane</keyword>
<evidence type="ECO:0000256" key="1">
    <source>
        <dbReference type="ARBA" id="ARBA00004141"/>
    </source>
</evidence>
<feature type="region of interest" description="Disordered" evidence="5">
    <location>
        <begin position="477"/>
        <end position="529"/>
    </location>
</feature>
<feature type="transmembrane region" description="Helical" evidence="6">
    <location>
        <begin position="377"/>
        <end position="399"/>
    </location>
</feature>
<feature type="compositionally biased region" description="Polar residues" evidence="5">
    <location>
        <begin position="278"/>
        <end position="316"/>
    </location>
</feature>
<feature type="compositionally biased region" description="Polar residues" evidence="5">
    <location>
        <begin position="735"/>
        <end position="763"/>
    </location>
</feature>
<feature type="region of interest" description="Disordered" evidence="5">
    <location>
        <begin position="600"/>
        <end position="763"/>
    </location>
</feature>
<dbReference type="PANTHER" id="PTHR23112">
    <property type="entry name" value="G PROTEIN-COUPLED RECEPTOR 157-RELATED"/>
    <property type="match status" value="1"/>
</dbReference>
<feature type="compositionally biased region" description="Acidic residues" evidence="5">
    <location>
        <begin position="608"/>
        <end position="620"/>
    </location>
</feature>
<feature type="compositionally biased region" description="Polar residues" evidence="5">
    <location>
        <begin position="798"/>
        <end position="815"/>
    </location>
</feature>
<organism evidence="7 8">
    <name type="scientific">Cylindrotheca closterium</name>
    <dbReference type="NCBI Taxonomy" id="2856"/>
    <lineage>
        <taxon>Eukaryota</taxon>
        <taxon>Sar</taxon>
        <taxon>Stramenopiles</taxon>
        <taxon>Ochrophyta</taxon>
        <taxon>Bacillariophyta</taxon>
        <taxon>Bacillariophyceae</taxon>
        <taxon>Bacillariophycidae</taxon>
        <taxon>Bacillariales</taxon>
        <taxon>Bacillariaceae</taxon>
        <taxon>Cylindrotheca</taxon>
    </lineage>
</organism>
<feature type="compositionally biased region" description="Basic and acidic residues" evidence="5">
    <location>
        <begin position="687"/>
        <end position="702"/>
    </location>
</feature>
<comment type="caution">
    <text evidence="7">The sequence shown here is derived from an EMBL/GenBank/DDBJ whole genome shotgun (WGS) entry which is preliminary data.</text>
</comment>
<dbReference type="EMBL" id="CAKOGP040002014">
    <property type="protein sequence ID" value="CAJ1959634.1"/>
    <property type="molecule type" value="Genomic_DNA"/>
</dbReference>
<dbReference type="GO" id="GO:0005886">
    <property type="term" value="C:plasma membrane"/>
    <property type="evidence" value="ECO:0007669"/>
    <property type="project" value="TreeGrafter"/>
</dbReference>
<evidence type="ECO:0000313" key="7">
    <source>
        <dbReference type="EMBL" id="CAJ1959634.1"/>
    </source>
</evidence>
<dbReference type="GO" id="GO:0007189">
    <property type="term" value="P:adenylate cyclase-activating G protein-coupled receptor signaling pathway"/>
    <property type="evidence" value="ECO:0007669"/>
    <property type="project" value="TreeGrafter"/>
</dbReference>
<dbReference type="AlphaFoldDB" id="A0AAD2G1H4"/>
<keyword evidence="8" id="KW-1185">Reference proteome</keyword>
<evidence type="ECO:0008006" key="9">
    <source>
        <dbReference type="Google" id="ProtNLM"/>
    </source>
</evidence>
<feature type="transmembrane region" description="Helical" evidence="6">
    <location>
        <begin position="125"/>
        <end position="148"/>
    </location>
</feature>
<keyword evidence="3 6" id="KW-1133">Transmembrane helix</keyword>
<evidence type="ECO:0000256" key="5">
    <source>
        <dbReference type="SAM" id="MobiDB-lite"/>
    </source>
</evidence>
<dbReference type="Proteomes" id="UP001295423">
    <property type="component" value="Unassembled WGS sequence"/>
</dbReference>
<evidence type="ECO:0000256" key="4">
    <source>
        <dbReference type="ARBA" id="ARBA00023136"/>
    </source>
</evidence>
<feature type="transmembrane region" description="Helical" evidence="6">
    <location>
        <begin position="169"/>
        <end position="188"/>
    </location>
</feature>
<feature type="transmembrane region" description="Helical" evidence="6">
    <location>
        <begin position="45"/>
        <end position="70"/>
    </location>
</feature>
<accession>A0AAD2G1H4</accession>
<evidence type="ECO:0000256" key="3">
    <source>
        <dbReference type="ARBA" id="ARBA00022989"/>
    </source>
</evidence>
<evidence type="ECO:0000256" key="2">
    <source>
        <dbReference type="ARBA" id="ARBA00022692"/>
    </source>
</evidence>
<dbReference type="SUPFAM" id="SSF81321">
    <property type="entry name" value="Family A G protein-coupled receptor-like"/>
    <property type="match status" value="1"/>
</dbReference>